<keyword evidence="3" id="KW-1185">Reference proteome</keyword>
<dbReference type="Gene3D" id="3.80.10.10">
    <property type="entry name" value="Ribonuclease Inhibitor"/>
    <property type="match status" value="1"/>
</dbReference>
<proteinExistence type="predicted"/>
<dbReference type="RefSeq" id="XP_013903310.1">
    <property type="nucleotide sequence ID" value="XM_014047856.1"/>
</dbReference>
<dbReference type="AlphaFoldDB" id="A0A0D2NGY4"/>
<evidence type="ECO:0000313" key="2">
    <source>
        <dbReference type="EMBL" id="KIZ04291.1"/>
    </source>
</evidence>
<dbReference type="Proteomes" id="UP000054498">
    <property type="component" value="Unassembled WGS sequence"/>
</dbReference>
<dbReference type="STRING" id="145388.A0A0D2NGY4"/>
<organism evidence="2 3">
    <name type="scientific">Monoraphidium neglectum</name>
    <dbReference type="NCBI Taxonomy" id="145388"/>
    <lineage>
        <taxon>Eukaryota</taxon>
        <taxon>Viridiplantae</taxon>
        <taxon>Chlorophyta</taxon>
        <taxon>core chlorophytes</taxon>
        <taxon>Chlorophyceae</taxon>
        <taxon>CS clade</taxon>
        <taxon>Sphaeropleales</taxon>
        <taxon>Selenastraceae</taxon>
        <taxon>Monoraphidium</taxon>
    </lineage>
</organism>
<dbReference type="GeneID" id="25736545"/>
<dbReference type="InterPro" id="IPR032675">
    <property type="entry name" value="LRR_dom_sf"/>
</dbReference>
<dbReference type="KEGG" id="mng:MNEG_3667"/>
<evidence type="ECO:0000256" key="1">
    <source>
        <dbReference type="ARBA" id="ARBA00004430"/>
    </source>
</evidence>
<dbReference type="GO" id="GO:0005930">
    <property type="term" value="C:axoneme"/>
    <property type="evidence" value="ECO:0007669"/>
    <property type="project" value="UniProtKB-SubCell"/>
</dbReference>
<accession>A0A0D2NGY4</accession>
<comment type="subcellular location">
    <subcellularLocation>
        <location evidence="1">Cytoplasm</location>
        <location evidence="1">Cytoskeleton</location>
        <location evidence="1">Cilium axoneme</location>
    </subcellularLocation>
</comment>
<dbReference type="EMBL" id="KK100691">
    <property type="protein sequence ID" value="KIZ04291.1"/>
    <property type="molecule type" value="Genomic_DNA"/>
</dbReference>
<evidence type="ECO:0000313" key="3">
    <source>
        <dbReference type="Proteomes" id="UP000054498"/>
    </source>
</evidence>
<dbReference type="SUPFAM" id="SSF52047">
    <property type="entry name" value="RNI-like"/>
    <property type="match status" value="1"/>
</dbReference>
<sequence length="429" mass="44379">MAALRVLHTALRVVACERTCGGIVVLKRRTPQKAGGGHLDQDGVPARLAATAARPSEICDVFPILFNVLDGGARRGLGTACRAANAAYRHGVLRLALPWQYLRVLPSVAARFPSLQHLRIINCCTLMSAAAYNDHDNDPHGATRDVPPCIAYFRPEPPPPQRLLTSEIGRLIGRLSGLRELVVPAGVDVSAEGAAALAAGLGQLRQLDLAGRGVGPAGARGLAVLTNLESLRLGWCHIGTEAATALTALTGLRCLSLPGNWIGPEAVPRLAASLTRLESLDLAHNLCMAPANTGPAALARLDRLARLDAAATGLTAAGLRALAGGVARFGALDVSLNDESVLEGVLPDGALAAPAAQACAAAAPLPQPPRGLRQLRALGAACVGVGADEARALASLGGLSELRLSRRNDCRAVCSALAPLRARNAVFWV</sequence>
<gene>
    <name evidence="2" type="ORF">MNEG_3667</name>
</gene>
<reference evidence="2 3" key="1">
    <citation type="journal article" date="2013" name="BMC Genomics">
        <title>Reconstruction of the lipid metabolism for the microalga Monoraphidium neglectum from its genome sequence reveals characteristics suitable for biofuel production.</title>
        <authorList>
            <person name="Bogen C."/>
            <person name="Al-Dilaimi A."/>
            <person name="Albersmeier A."/>
            <person name="Wichmann J."/>
            <person name="Grundmann M."/>
            <person name="Rupp O."/>
            <person name="Lauersen K.J."/>
            <person name="Blifernez-Klassen O."/>
            <person name="Kalinowski J."/>
            <person name="Goesmann A."/>
            <person name="Mussgnug J.H."/>
            <person name="Kruse O."/>
        </authorList>
    </citation>
    <scope>NUCLEOTIDE SEQUENCE [LARGE SCALE GENOMIC DNA]</scope>
    <source>
        <strain evidence="2 3">SAG 48.87</strain>
    </source>
</reference>
<protein>
    <submittedName>
        <fullName evidence="2">Uncharacterized protein</fullName>
    </submittedName>
</protein>
<name>A0A0D2NGY4_9CHLO</name>